<evidence type="ECO:0000256" key="4">
    <source>
        <dbReference type="ARBA" id="ARBA00023027"/>
    </source>
</evidence>
<evidence type="ECO:0000256" key="5">
    <source>
        <dbReference type="ARBA" id="ARBA00047925"/>
    </source>
</evidence>
<dbReference type="InterPro" id="IPR017438">
    <property type="entry name" value="ATP-NAD_kinase_N"/>
</dbReference>
<dbReference type="EMBL" id="DXIE01000035">
    <property type="protein sequence ID" value="HIV62408.1"/>
    <property type="molecule type" value="Genomic_DNA"/>
</dbReference>
<accession>A0A9D1PJ41</accession>
<evidence type="ECO:0000313" key="7">
    <source>
        <dbReference type="EMBL" id="HIV62408.1"/>
    </source>
</evidence>
<dbReference type="HAMAP" id="MF_00361">
    <property type="entry name" value="NAD_kinase"/>
    <property type="match status" value="1"/>
</dbReference>
<comment type="subcellular location">
    <subcellularLocation>
        <location evidence="6">Cytoplasm</location>
    </subcellularLocation>
</comment>
<comment type="caution">
    <text evidence="6">Lacks conserved residue(s) required for the propagation of feature annotation.</text>
</comment>
<dbReference type="Proteomes" id="UP000886808">
    <property type="component" value="Unassembled WGS sequence"/>
</dbReference>
<name>A0A9D1PJ41_9FIRM</name>
<dbReference type="GO" id="GO:0019674">
    <property type="term" value="P:NAD+ metabolic process"/>
    <property type="evidence" value="ECO:0007669"/>
    <property type="project" value="InterPro"/>
</dbReference>
<evidence type="ECO:0000256" key="2">
    <source>
        <dbReference type="ARBA" id="ARBA00022777"/>
    </source>
</evidence>
<dbReference type="GO" id="GO:0046872">
    <property type="term" value="F:metal ion binding"/>
    <property type="evidence" value="ECO:0007669"/>
    <property type="project" value="UniProtKB-UniRule"/>
</dbReference>
<comment type="cofactor">
    <cofactor evidence="6">
        <name>a divalent metal cation</name>
        <dbReference type="ChEBI" id="CHEBI:60240"/>
    </cofactor>
</comment>
<dbReference type="GO" id="GO:0005524">
    <property type="term" value="F:ATP binding"/>
    <property type="evidence" value="ECO:0007669"/>
    <property type="project" value="UniProtKB-KW"/>
</dbReference>
<dbReference type="SUPFAM" id="SSF111331">
    <property type="entry name" value="NAD kinase/diacylglycerol kinase-like"/>
    <property type="match status" value="1"/>
</dbReference>
<keyword evidence="1 6" id="KW-0808">Transferase</keyword>
<feature type="binding site" evidence="6">
    <location>
        <position position="154"/>
    </location>
    <ligand>
        <name>NAD(+)</name>
        <dbReference type="ChEBI" id="CHEBI:57540"/>
    </ligand>
</feature>
<comment type="function">
    <text evidence="6">Involved in the regulation of the intracellular balance of NAD and NADP, and is a key enzyme in the biosynthesis of NADP. Catalyzes specifically the phosphorylation on 2'-hydroxyl of the adenosine moiety of NAD to yield NADP.</text>
</comment>
<dbReference type="PANTHER" id="PTHR20275">
    <property type="entry name" value="NAD KINASE"/>
    <property type="match status" value="1"/>
</dbReference>
<feature type="active site" description="Proton acceptor" evidence="6">
    <location>
        <position position="70"/>
    </location>
</feature>
<dbReference type="InterPro" id="IPR016064">
    <property type="entry name" value="NAD/diacylglycerol_kinase_sf"/>
</dbReference>
<keyword evidence="6" id="KW-0067">ATP-binding</keyword>
<comment type="similarity">
    <text evidence="6">Belongs to the NAD kinase family.</text>
</comment>
<dbReference type="GO" id="GO:0006741">
    <property type="term" value="P:NADP+ biosynthetic process"/>
    <property type="evidence" value="ECO:0007669"/>
    <property type="project" value="UniProtKB-UniRule"/>
</dbReference>
<keyword evidence="6" id="KW-0547">Nucleotide-binding</keyword>
<dbReference type="EC" id="2.7.1.23" evidence="6"/>
<feature type="binding site" evidence="6">
    <location>
        <begin position="70"/>
        <end position="71"/>
    </location>
    <ligand>
        <name>NAD(+)</name>
        <dbReference type="ChEBI" id="CHEBI:57540"/>
    </ligand>
</feature>
<protein>
    <recommendedName>
        <fullName evidence="6">NAD kinase</fullName>
        <ecNumber evidence="6">2.7.1.23</ecNumber>
    </recommendedName>
    <alternativeName>
        <fullName evidence="6">ATP-dependent NAD kinase</fullName>
    </alternativeName>
</protein>
<dbReference type="Pfam" id="PF01513">
    <property type="entry name" value="NAD_kinase"/>
    <property type="match status" value="1"/>
</dbReference>
<dbReference type="Gene3D" id="2.60.200.30">
    <property type="entry name" value="Probable inorganic polyphosphate/atp-NAD kinase, domain 2"/>
    <property type="match status" value="1"/>
</dbReference>
<dbReference type="InterPro" id="IPR017437">
    <property type="entry name" value="ATP-NAD_kinase_PpnK-typ_C"/>
</dbReference>
<feature type="binding site" evidence="6">
    <location>
        <position position="171"/>
    </location>
    <ligand>
        <name>NAD(+)</name>
        <dbReference type="ChEBI" id="CHEBI:57540"/>
    </ligand>
</feature>
<dbReference type="GO" id="GO:0005737">
    <property type="term" value="C:cytoplasm"/>
    <property type="evidence" value="ECO:0007669"/>
    <property type="project" value="UniProtKB-SubCell"/>
</dbReference>
<comment type="caution">
    <text evidence="7">The sequence shown here is derived from an EMBL/GenBank/DDBJ whole genome shotgun (WGS) entry which is preliminary data.</text>
</comment>
<keyword evidence="4 6" id="KW-0520">NAD</keyword>
<dbReference type="Pfam" id="PF20143">
    <property type="entry name" value="NAD_kinase_C"/>
    <property type="match status" value="1"/>
</dbReference>
<feature type="binding site" evidence="6">
    <location>
        <begin position="143"/>
        <end position="144"/>
    </location>
    <ligand>
        <name>NAD(+)</name>
        <dbReference type="ChEBI" id="CHEBI:57540"/>
    </ligand>
</feature>
<dbReference type="GO" id="GO:0003951">
    <property type="term" value="F:NAD+ kinase activity"/>
    <property type="evidence" value="ECO:0007669"/>
    <property type="project" value="UniProtKB-UniRule"/>
</dbReference>
<organism evidence="7 8">
    <name type="scientific">Candidatus Butyricicoccus avistercoris</name>
    <dbReference type="NCBI Taxonomy" id="2838518"/>
    <lineage>
        <taxon>Bacteria</taxon>
        <taxon>Bacillati</taxon>
        <taxon>Bacillota</taxon>
        <taxon>Clostridia</taxon>
        <taxon>Eubacteriales</taxon>
        <taxon>Butyricicoccaceae</taxon>
        <taxon>Butyricicoccus</taxon>
    </lineage>
</organism>
<dbReference type="GO" id="GO:0051287">
    <property type="term" value="F:NAD binding"/>
    <property type="evidence" value="ECO:0007669"/>
    <property type="project" value="UniProtKB-ARBA"/>
</dbReference>
<reference evidence="7" key="1">
    <citation type="journal article" date="2021" name="PeerJ">
        <title>Extensive microbial diversity within the chicken gut microbiome revealed by metagenomics and culture.</title>
        <authorList>
            <person name="Gilroy R."/>
            <person name="Ravi A."/>
            <person name="Getino M."/>
            <person name="Pursley I."/>
            <person name="Horton D.L."/>
            <person name="Alikhan N.F."/>
            <person name="Baker D."/>
            <person name="Gharbi K."/>
            <person name="Hall N."/>
            <person name="Watson M."/>
            <person name="Adriaenssens E.M."/>
            <person name="Foster-Nyarko E."/>
            <person name="Jarju S."/>
            <person name="Secka A."/>
            <person name="Antonio M."/>
            <person name="Oren A."/>
            <person name="Chaudhuri R.R."/>
            <person name="La Ragione R."/>
            <person name="Hildebrand F."/>
            <person name="Pallen M.J."/>
        </authorList>
    </citation>
    <scope>NUCLEOTIDE SEQUENCE</scope>
    <source>
        <strain evidence="7">CHK193-4272</strain>
    </source>
</reference>
<feature type="binding site" evidence="6">
    <location>
        <position position="75"/>
    </location>
    <ligand>
        <name>NAD(+)</name>
        <dbReference type="ChEBI" id="CHEBI:57540"/>
    </ligand>
</feature>
<dbReference type="AlphaFoldDB" id="A0A9D1PJ41"/>
<proteinExistence type="inferred from homology"/>
<sequence length="289" mass="31131">MKNVFISPNLRKEGITTAVEETCKVLTNCDANITMPLKAQTIGIKGQNISYTDDDKAIQNADFIVALGGDGTILRIAKKAAIYNVPLIGVNVGHVGFMSELEKSEISLMSKIFDGEFTLDNRMMLDLEIIRDGKVIYAKTGLNDVTVTKQNPFHIISIDICADSVPVTKFRGDGVIVSTPTGSTAYSLAAGGPIIEPSAENLSVTPICPHDLSAKSFVFSKEREIAVTASGLDGSSVCVSTDGDHGVEVLPDDVVIVRKSKLETNLIRIKGKSFYHILRKKLSDGGNER</sequence>
<reference evidence="7" key="2">
    <citation type="submission" date="2021-04" db="EMBL/GenBank/DDBJ databases">
        <authorList>
            <person name="Gilroy R."/>
        </authorList>
    </citation>
    <scope>NUCLEOTIDE SEQUENCE</scope>
    <source>
        <strain evidence="7">CHK193-4272</strain>
    </source>
</reference>
<keyword evidence="6" id="KW-0963">Cytoplasm</keyword>
<dbReference type="Gene3D" id="3.40.50.10330">
    <property type="entry name" value="Probable inorganic polyphosphate/atp-NAD kinase, domain 1"/>
    <property type="match status" value="1"/>
</dbReference>
<evidence type="ECO:0000313" key="8">
    <source>
        <dbReference type="Proteomes" id="UP000886808"/>
    </source>
</evidence>
<feature type="binding site" evidence="6">
    <location>
        <position position="173"/>
    </location>
    <ligand>
        <name>NAD(+)</name>
        <dbReference type="ChEBI" id="CHEBI:57540"/>
    </ligand>
</feature>
<evidence type="ECO:0000256" key="6">
    <source>
        <dbReference type="HAMAP-Rule" id="MF_00361"/>
    </source>
</evidence>
<keyword evidence="3 6" id="KW-0521">NADP</keyword>
<evidence type="ECO:0000256" key="1">
    <source>
        <dbReference type="ARBA" id="ARBA00022679"/>
    </source>
</evidence>
<gene>
    <name evidence="6" type="primary">nadK</name>
    <name evidence="7" type="ORF">H9746_06175</name>
</gene>
<dbReference type="PANTHER" id="PTHR20275:SF0">
    <property type="entry name" value="NAD KINASE"/>
    <property type="match status" value="1"/>
</dbReference>
<evidence type="ECO:0000256" key="3">
    <source>
        <dbReference type="ARBA" id="ARBA00022857"/>
    </source>
</evidence>
<comment type="catalytic activity">
    <reaction evidence="5 6">
        <text>NAD(+) + ATP = ADP + NADP(+) + H(+)</text>
        <dbReference type="Rhea" id="RHEA:18629"/>
        <dbReference type="ChEBI" id="CHEBI:15378"/>
        <dbReference type="ChEBI" id="CHEBI:30616"/>
        <dbReference type="ChEBI" id="CHEBI:57540"/>
        <dbReference type="ChEBI" id="CHEBI:58349"/>
        <dbReference type="ChEBI" id="CHEBI:456216"/>
        <dbReference type="EC" id="2.7.1.23"/>
    </reaction>
</comment>
<keyword evidence="2 6" id="KW-0418">Kinase</keyword>
<dbReference type="InterPro" id="IPR002504">
    <property type="entry name" value="NADK"/>
</dbReference>